<keyword evidence="10" id="KW-1185">Reference proteome</keyword>
<keyword evidence="4" id="KW-0238">DNA-binding</keyword>
<gene>
    <name evidence="9" type="ORF">DFR42_11323</name>
</gene>
<dbReference type="PANTHER" id="PTHR48111">
    <property type="entry name" value="REGULATOR OF RPOS"/>
    <property type="match status" value="1"/>
</dbReference>
<evidence type="ECO:0000256" key="5">
    <source>
        <dbReference type="ARBA" id="ARBA00023163"/>
    </source>
</evidence>
<feature type="domain" description="ANTAR" evidence="8">
    <location>
        <begin position="129"/>
        <end position="190"/>
    </location>
</feature>
<dbReference type="GO" id="GO:0000976">
    <property type="term" value="F:transcription cis-regulatory region binding"/>
    <property type="evidence" value="ECO:0007669"/>
    <property type="project" value="TreeGrafter"/>
</dbReference>
<dbReference type="SMART" id="SM00448">
    <property type="entry name" value="REC"/>
    <property type="match status" value="1"/>
</dbReference>
<protein>
    <submittedName>
        <fullName evidence="9">Response regulator receiver and ANTAR domain protein</fullName>
    </submittedName>
</protein>
<dbReference type="InterPro" id="IPR005561">
    <property type="entry name" value="ANTAR"/>
</dbReference>
<dbReference type="GO" id="GO:0005829">
    <property type="term" value="C:cytosol"/>
    <property type="evidence" value="ECO:0007669"/>
    <property type="project" value="TreeGrafter"/>
</dbReference>
<dbReference type="SUPFAM" id="SSF52172">
    <property type="entry name" value="CheY-like"/>
    <property type="match status" value="1"/>
</dbReference>
<dbReference type="PROSITE" id="PS50110">
    <property type="entry name" value="RESPONSE_REGULATORY"/>
    <property type="match status" value="1"/>
</dbReference>
<evidence type="ECO:0000256" key="1">
    <source>
        <dbReference type="ARBA" id="ARBA00022553"/>
    </source>
</evidence>
<evidence type="ECO:0000313" key="9">
    <source>
        <dbReference type="EMBL" id="PXX37949.1"/>
    </source>
</evidence>
<sequence length="206" mass="22743">MVASVNTKSRILLVDDDQVTLTLLSKILEKADYEVTQAHSGEDALNVILMQEPDIALLDINMPGMSGLDLASRLRTDTSVPFMFLSATSDAEIVRRAVEYGAVGYMVKPVDVLNIVPTVEASLARANEIKKLKKSEINLTSALASGRETSMAVGLLMTKFQSSRQVAFDVLRNHARSNRRPIHEVANELLRAEETINQFRVLFNGK</sequence>
<keyword evidence="1 6" id="KW-0597">Phosphoprotein</keyword>
<dbReference type="RefSeq" id="WP_110257754.1">
    <property type="nucleotide sequence ID" value="NZ_QJKB01000013.1"/>
</dbReference>
<dbReference type="InterPro" id="IPR036388">
    <property type="entry name" value="WH-like_DNA-bd_sf"/>
</dbReference>
<evidence type="ECO:0000259" key="7">
    <source>
        <dbReference type="PROSITE" id="PS50110"/>
    </source>
</evidence>
<dbReference type="PROSITE" id="PS50921">
    <property type="entry name" value="ANTAR"/>
    <property type="match status" value="1"/>
</dbReference>
<dbReference type="InterPro" id="IPR008327">
    <property type="entry name" value="Sig_transdc_resp-reg_antiterm"/>
</dbReference>
<dbReference type="AlphaFoldDB" id="A0A318IR27"/>
<evidence type="ECO:0000256" key="6">
    <source>
        <dbReference type="PROSITE-ProRule" id="PRU00169"/>
    </source>
</evidence>
<dbReference type="GO" id="GO:0003723">
    <property type="term" value="F:RNA binding"/>
    <property type="evidence" value="ECO:0007669"/>
    <property type="project" value="InterPro"/>
</dbReference>
<reference evidence="9 10" key="1">
    <citation type="submission" date="2018-05" db="EMBL/GenBank/DDBJ databases">
        <title>Genomic Encyclopedia of Type Strains, Phase IV (KMG-IV): sequencing the most valuable type-strain genomes for metagenomic binning, comparative biology and taxonomic classification.</title>
        <authorList>
            <person name="Goeker M."/>
        </authorList>
    </citation>
    <scope>NUCLEOTIDE SEQUENCE [LARGE SCALE GENOMIC DNA]</scope>
    <source>
        <strain evidence="9 10">DSM 19792</strain>
    </source>
</reference>
<keyword evidence="3" id="KW-0805">Transcription regulation</keyword>
<dbReference type="GO" id="GO:0032993">
    <property type="term" value="C:protein-DNA complex"/>
    <property type="evidence" value="ECO:0007669"/>
    <property type="project" value="TreeGrafter"/>
</dbReference>
<dbReference type="InterPro" id="IPR001789">
    <property type="entry name" value="Sig_transdc_resp-reg_receiver"/>
</dbReference>
<dbReference type="PANTHER" id="PTHR48111:SF1">
    <property type="entry name" value="TWO-COMPONENT RESPONSE REGULATOR ORR33"/>
    <property type="match status" value="1"/>
</dbReference>
<name>A0A318IR27_9BURK</name>
<dbReference type="PIRSF" id="PIRSF036382">
    <property type="entry name" value="RR_antiterm"/>
    <property type="match status" value="1"/>
</dbReference>
<evidence type="ECO:0000256" key="3">
    <source>
        <dbReference type="ARBA" id="ARBA00023015"/>
    </source>
</evidence>
<dbReference type="GO" id="GO:0000156">
    <property type="term" value="F:phosphorelay response regulator activity"/>
    <property type="evidence" value="ECO:0007669"/>
    <property type="project" value="TreeGrafter"/>
</dbReference>
<keyword evidence="5" id="KW-0804">Transcription</keyword>
<evidence type="ECO:0000259" key="8">
    <source>
        <dbReference type="PROSITE" id="PS50921"/>
    </source>
</evidence>
<proteinExistence type="predicted"/>
<evidence type="ECO:0000313" key="10">
    <source>
        <dbReference type="Proteomes" id="UP000247792"/>
    </source>
</evidence>
<comment type="caution">
    <text evidence="9">The sequence shown here is derived from an EMBL/GenBank/DDBJ whole genome shotgun (WGS) entry which is preliminary data.</text>
</comment>
<dbReference type="EMBL" id="QJKB01000013">
    <property type="protein sequence ID" value="PXX37949.1"/>
    <property type="molecule type" value="Genomic_DNA"/>
</dbReference>
<feature type="domain" description="Response regulatory" evidence="7">
    <location>
        <begin position="10"/>
        <end position="123"/>
    </location>
</feature>
<dbReference type="InterPro" id="IPR011006">
    <property type="entry name" value="CheY-like_superfamily"/>
</dbReference>
<dbReference type="OrthoDB" id="9808843at2"/>
<organism evidence="9 10">
    <name type="scientific">Undibacterium pigrum</name>
    <dbReference type="NCBI Taxonomy" id="401470"/>
    <lineage>
        <taxon>Bacteria</taxon>
        <taxon>Pseudomonadati</taxon>
        <taxon>Pseudomonadota</taxon>
        <taxon>Betaproteobacteria</taxon>
        <taxon>Burkholderiales</taxon>
        <taxon>Oxalobacteraceae</taxon>
        <taxon>Undibacterium</taxon>
    </lineage>
</organism>
<dbReference type="Gene3D" id="1.10.10.10">
    <property type="entry name" value="Winged helix-like DNA-binding domain superfamily/Winged helix DNA-binding domain"/>
    <property type="match status" value="1"/>
</dbReference>
<dbReference type="SMART" id="SM01012">
    <property type="entry name" value="ANTAR"/>
    <property type="match status" value="1"/>
</dbReference>
<feature type="modified residue" description="4-aspartylphosphate" evidence="6">
    <location>
        <position position="59"/>
    </location>
</feature>
<dbReference type="Pfam" id="PF03861">
    <property type="entry name" value="ANTAR"/>
    <property type="match status" value="1"/>
</dbReference>
<accession>A0A318IR27</accession>
<dbReference type="Pfam" id="PF00072">
    <property type="entry name" value="Response_reg"/>
    <property type="match status" value="1"/>
</dbReference>
<dbReference type="Proteomes" id="UP000247792">
    <property type="component" value="Unassembled WGS sequence"/>
</dbReference>
<keyword evidence="2" id="KW-0902">Two-component regulatory system</keyword>
<dbReference type="Gene3D" id="3.40.50.2300">
    <property type="match status" value="1"/>
</dbReference>
<evidence type="ECO:0000256" key="2">
    <source>
        <dbReference type="ARBA" id="ARBA00023012"/>
    </source>
</evidence>
<evidence type="ECO:0000256" key="4">
    <source>
        <dbReference type="ARBA" id="ARBA00023125"/>
    </source>
</evidence>
<dbReference type="InterPro" id="IPR039420">
    <property type="entry name" value="WalR-like"/>
</dbReference>
<dbReference type="GO" id="GO:0006355">
    <property type="term" value="P:regulation of DNA-templated transcription"/>
    <property type="evidence" value="ECO:0007669"/>
    <property type="project" value="TreeGrafter"/>
</dbReference>